<feature type="signal peptide" evidence="1">
    <location>
        <begin position="1"/>
        <end position="22"/>
    </location>
</feature>
<sequence length="144" mass="15655">MKLLPPTLCAATMALFQSMAGAAAVVPECPKSIQEKSIQILDAPSSWAAFVGSPLYLHGAAPMSGPPEQLGELADFKQKRGKNTWTSTYQLDGKFPEGKWLACTYGESDQVTLSQRLDDSIQVCTFTYRKGTHVGQNDIAIRCQ</sequence>
<protein>
    <recommendedName>
        <fullName evidence="4">DUF3757 domain-containing protein</fullName>
    </recommendedName>
</protein>
<comment type="caution">
    <text evidence="2">The sequence shown here is derived from an EMBL/GenBank/DDBJ whole genome shotgun (WGS) entry which is preliminary data.</text>
</comment>
<gene>
    <name evidence="2" type="ORF">H3H36_10170</name>
</gene>
<dbReference type="Proteomes" id="UP000566711">
    <property type="component" value="Unassembled WGS sequence"/>
</dbReference>
<dbReference type="InterPro" id="IPR049973">
    <property type="entry name" value="STY0301-like"/>
</dbReference>
<evidence type="ECO:0000256" key="1">
    <source>
        <dbReference type="SAM" id="SignalP"/>
    </source>
</evidence>
<dbReference type="AlphaFoldDB" id="A0A7W2EH75"/>
<feature type="chain" id="PRO_5030902672" description="DUF3757 domain-containing protein" evidence="1">
    <location>
        <begin position="23"/>
        <end position="144"/>
    </location>
</feature>
<dbReference type="EMBL" id="JACEZS010000007">
    <property type="protein sequence ID" value="MBA5605727.1"/>
    <property type="molecule type" value="Genomic_DNA"/>
</dbReference>
<evidence type="ECO:0000313" key="2">
    <source>
        <dbReference type="EMBL" id="MBA5605727.1"/>
    </source>
</evidence>
<accession>A0A7W2EH75</accession>
<reference evidence="2 3" key="1">
    <citation type="submission" date="2020-07" db="EMBL/GenBank/DDBJ databases">
        <title>Novel species isolated from subtropical streams in China.</title>
        <authorList>
            <person name="Lu H."/>
        </authorList>
    </citation>
    <scope>NUCLEOTIDE SEQUENCE [LARGE SCALE GENOMIC DNA]</scope>
    <source>
        <strain evidence="2 3">FT3S</strain>
    </source>
</reference>
<evidence type="ECO:0008006" key="4">
    <source>
        <dbReference type="Google" id="ProtNLM"/>
    </source>
</evidence>
<dbReference type="RefSeq" id="WP_182216954.1">
    <property type="nucleotide sequence ID" value="NZ_JACEZS010000007.1"/>
</dbReference>
<dbReference type="NCBIfam" id="NF042415">
    <property type="entry name" value="STY0301_fam"/>
    <property type="match status" value="1"/>
</dbReference>
<evidence type="ECO:0000313" key="3">
    <source>
        <dbReference type="Proteomes" id="UP000566711"/>
    </source>
</evidence>
<keyword evidence="3" id="KW-1185">Reference proteome</keyword>
<organism evidence="2 3">
    <name type="scientific">Rugamonas fusca</name>
    <dbReference type="NCBI Taxonomy" id="2758568"/>
    <lineage>
        <taxon>Bacteria</taxon>
        <taxon>Pseudomonadati</taxon>
        <taxon>Pseudomonadota</taxon>
        <taxon>Betaproteobacteria</taxon>
        <taxon>Burkholderiales</taxon>
        <taxon>Oxalobacteraceae</taxon>
        <taxon>Telluria group</taxon>
        <taxon>Rugamonas</taxon>
    </lineage>
</organism>
<keyword evidence="1" id="KW-0732">Signal</keyword>
<proteinExistence type="predicted"/>
<name>A0A7W2EH75_9BURK</name>